<evidence type="ECO:0000313" key="4">
    <source>
        <dbReference type="Proteomes" id="UP001260715"/>
    </source>
</evidence>
<keyword evidence="4" id="KW-1185">Reference proteome</keyword>
<organism evidence="3 4">
    <name type="scientific">Herbaspirillum frisingense</name>
    <dbReference type="NCBI Taxonomy" id="92645"/>
    <lineage>
        <taxon>Bacteria</taxon>
        <taxon>Pseudomonadati</taxon>
        <taxon>Pseudomonadota</taxon>
        <taxon>Betaproteobacteria</taxon>
        <taxon>Burkholderiales</taxon>
        <taxon>Oxalobacteraceae</taxon>
        <taxon>Herbaspirillum</taxon>
    </lineage>
</organism>
<keyword evidence="1" id="KW-1188">Viral release from host cell</keyword>
<evidence type="ECO:0000259" key="2">
    <source>
        <dbReference type="Pfam" id="PF17289"/>
    </source>
</evidence>
<evidence type="ECO:0000256" key="1">
    <source>
        <dbReference type="ARBA" id="ARBA00022612"/>
    </source>
</evidence>
<comment type="caution">
    <text evidence="3">The sequence shown here is derived from an EMBL/GenBank/DDBJ whole genome shotgun (WGS) entry which is preliminary data.</text>
</comment>
<dbReference type="EMBL" id="JAVDSJ010000005">
    <property type="protein sequence ID" value="MDR6585681.1"/>
    <property type="molecule type" value="Genomic_DNA"/>
</dbReference>
<sequence length="111" mass="12383">MGVGVYPLVKQFFPGVTAISYSPEVKTRMVLKAQNIIRSGRLQFDAGWTDIAQSFMAIRKVLTPSGRAVTYEAGRSEETGHADLAWSAMHALDYEPFERTTVNNTSSMEFF</sequence>
<dbReference type="Pfam" id="PF17289">
    <property type="entry name" value="Terminase_6C"/>
    <property type="match status" value="1"/>
</dbReference>
<feature type="domain" description="Terminase large subunit gp17-like C-terminal" evidence="2">
    <location>
        <begin position="1"/>
        <end position="94"/>
    </location>
</feature>
<dbReference type="InterPro" id="IPR035421">
    <property type="entry name" value="Terminase_6C"/>
</dbReference>
<dbReference type="Proteomes" id="UP001260715">
    <property type="component" value="Unassembled WGS sequence"/>
</dbReference>
<evidence type="ECO:0000313" key="3">
    <source>
        <dbReference type="EMBL" id="MDR6585681.1"/>
    </source>
</evidence>
<gene>
    <name evidence="3" type="ORF">J2W50_003899</name>
</gene>
<name>A0ABU1PIA7_9BURK</name>
<protein>
    <recommendedName>
        <fullName evidence="2">Terminase large subunit gp17-like C-terminal domain-containing protein</fullName>
    </recommendedName>
</protein>
<accession>A0ABU1PIA7</accession>
<proteinExistence type="predicted"/>
<reference evidence="3 4" key="1">
    <citation type="submission" date="2023-07" db="EMBL/GenBank/DDBJ databases">
        <title>Sorghum-associated microbial communities from plants grown in Nebraska, USA.</title>
        <authorList>
            <person name="Schachtman D."/>
        </authorList>
    </citation>
    <scope>NUCLEOTIDE SEQUENCE [LARGE SCALE GENOMIC DNA]</scope>
    <source>
        <strain evidence="3 4">596</strain>
    </source>
</reference>
<dbReference type="Gene3D" id="3.30.420.240">
    <property type="match status" value="1"/>
</dbReference>